<accession>A0ABW2A8J5</accession>
<comment type="caution">
    <text evidence="1">The sequence shown here is derived from an EMBL/GenBank/DDBJ whole genome shotgun (WGS) entry which is preliminary data.</text>
</comment>
<sequence>MRVLFGALTSALREPLAHFLLVGVLLFLVHEWWQDRHARDAILVTPERVAALSAGFSRIRQRPPSERELAALIDGYVREEFAVREARALELDRDDSLIRARLRHKLEFLTQDSASAQAPTERELRDWYARNPDAFRTDPELAFRQIFLDPARHPASLDRYIERLLKLLREEGAMPISGPGAIR</sequence>
<gene>
    <name evidence="1" type="ORF">ACFQDL_29300</name>
</gene>
<evidence type="ECO:0008006" key="3">
    <source>
        <dbReference type="Google" id="ProtNLM"/>
    </source>
</evidence>
<proteinExistence type="predicted"/>
<organism evidence="1 2">
    <name type="scientific">Marinobacterium aestuariivivens</name>
    <dbReference type="NCBI Taxonomy" id="1698799"/>
    <lineage>
        <taxon>Bacteria</taxon>
        <taxon>Pseudomonadati</taxon>
        <taxon>Pseudomonadota</taxon>
        <taxon>Gammaproteobacteria</taxon>
        <taxon>Oceanospirillales</taxon>
        <taxon>Oceanospirillaceae</taxon>
        <taxon>Marinobacterium</taxon>
    </lineage>
</organism>
<keyword evidence="2" id="KW-1185">Reference proteome</keyword>
<reference evidence="2" key="1">
    <citation type="journal article" date="2019" name="Int. J. Syst. Evol. Microbiol.">
        <title>The Global Catalogue of Microorganisms (GCM) 10K type strain sequencing project: providing services to taxonomists for standard genome sequencing and annotation.</title>
        <authorList>
            <consortium name="The Broad Institute Genomics Platform"/>
            <consortium name="The Broad Institute Genome Sequencing Center for Infectious Disease"/>
            <person name="Wu L."/>
            <person name="Ma J."/>
        </authorList>
    </citation>
    <scope>NUCLEOTIDE SEQUENCE [LARGE SCALE GENOMIC DNA]</scope>
    <source>
        <strain evidence="2">NBRC 111756</strain>
    </source>
</reference>
<evidence type="ECO:0000313" key="1">
    <source>
        <dbReference type="EMBL" id="MFC6673727.1"/>
    </source>
</evidence>
<protein>
    <recommendedName>
        <fullName evidence="3">Peptidyl-prolyl cis-trans isomerase</fullName>
    </recommendedName>
</protein>
<dbReference type="EMBL" id="JBHSWE010000001">
    <property type="protein sequence ID" value="MFC6673727.1"/>
    <property type="molecule type" value="Genomic_DNA"/>
</dbReference>
<evidence type="ECO:0000313" key="2">
    <source>
        <dbReference type="Proteomes" id="UP001596422"/>
    </source>
</evidence>
<name>A0ABW2A8J5_9GAMM</name>
<dbReference type="Proteomes" id="UP001596422">
    <property type="component" value="Unassembled WGS sequence"/>
</dbReference>
<dbReference type="RefSeq" id="WP_379912348.1">
    <property type="nucleotide sequence ID" value="NZ_JBHSWE010000001.1"/>
</dbReference>